<accession>A0A6N7R442</accession>
<dbReference type="InterPro" id="IPR019618">
    <property type="entry name" value="Spore_germination_GerPA"/>
</dbReference>
<reference evidence="1 2" key="1">
    <citation type="submission" date="2019-10" db="EMBL/GenBank/DDBJ databases">
        <title>Gracilibacillus salitolerans sp. nov., a moderate halophile isolated from a saline soil in northwest China.</title>
        <authorList>
            <person name="Gan L."/>
        </authorList>
    </citation>
    <scope>NUCLEOTIDE SEQUENCE [LARGE SCALE GENOMIC DNA]</scope>
    <source>
        <strain evidence="1 2">TP2-8</strain>
    </source>
</reference>
<evidence type="ECO:0000313" key="1">
    <source>
        <dbReference type="EMBL" id="MRI67993.1"/>
    </source>
</evidence>
<comment type="caution">
    <text evidence="1">The sequence shown here is derived from an EMBL/GenBank/DDBJ whole genome shotgun (WGS) entry which is preliminary data.</text>
</comment>
<sequence length="78" mass="8279">MSGSFFRSVTINSNEGFIFKNALNVAPPSTSKVVTGSGSFNTGFFTFNNNGINTSSAIDPDAEDSNIIDPIERDVGEI</sequence>
<organism evidence="1 2">
    <name type="scientific">Gracilibacillus thailandensis</name>
    <dbReference type="NCBI Taxonomy" id="563735"/>
    <lineage>
        <taxon>Bacteria</taxon>
        <taxon>Bacillati</taxon>
        <taxon>Bacillota</taxon>
        <taxon>Bacilli</taxon>
        <taxon>Bacillales</taxon>
        <taxon>Bacillaceae</taxon>
        <taxon>Gracilibacillus</taxon>
    </lineage>
</organism>
<name>A0A6N7R442_9BACI</name>
<dbReference type="AlphaFoldDB" id="A0A6N7R442"/>
<protein>
    <submittedName>
        <fullName evidence="1">Spore germination protein</fullName>
    </submittedName>
</protein>
<dbReference type="EMBL" id="WJEE01000046">
    <property type="protein sequence ID" value="MRI67993.1"/>
    <property type="molecule type" value="Genomic_DNA"/>
</dbReference>
<evidence type="ECO:0000313" key="2">
    <source>
        <dbReference type="Proteomes" id="UP000435187"/>
    </source>
</evidence>
<proteinExistence type="predicted"/>
<dbReference type="RefSeq" id="WP_153836513.1">
    <property type="nucleotide sequence ID" value="NZ_JBHUMW010000012.1"/>
</dbReference>
<gene>
    <name evidence="1" type="ORF">GH885_16855</name>
</gene>
<keyword evidence="2" id="KW-1185">Reference proteome</keyword>
<dbReference type="Proteomes" id="UP000435187">
    <property type="component" value="Unassembled WGS sequence"/>
</dbReference>
<dbReference type="Pfam" id="PF10676">
    <property type="entry name" value="gerPA"/>
    <property type="match status" value="1"/>
</dbReference>